<evidence type="ECO:0000313" key="2">
    <source>
        <dbReference type="Proteomes" id="UP001177595"/>
    </source>
</evidence>
<dbReference type="SUPFAM" id="SSF56399">
    <property type="entry name" value="ADP-ribosylation"/>
    <property type="match status" value="1"/>
</dbReference>
<dbReference type="Proteomes" id="UP001177595">
    <property type="component" value="Chromosome"/>
</dbReference>
<organism evidence="1 2">
    <name type="scientific">Arsenophonus nasoniae</name>
    <name type="common">son-killer infecting Nasonia vitripennis</name>
    <dbReference type="NCBI Taxonomy" id="638"/>
    <lineage>
        <taxon>Bacteria</taxon>
        <taxon>Pseudomonadati</taxon>
        <taxon>Pseudomonadota</taxon>
        <taxon>Gammaproteobacteria</taxon>
        <taxon>Enterobacterales</taxon>
        <taxon>Morganellaceae</taxon>
        <taxon>Arsenophonus</taxon>
    </lineage>
</organism>
<accession>A0AA95K574</accession>
<sequence length="170" mass="19914">MKLFMVDRRRIYSTGDVVGLKRFNDIRPAEMSLLVDHLFPRGVSPQGESYFINNNAKIYDISPFIDWGLEFYRRCVYPEKPSRYTSLFAWDSVEKARHFRLTEGKPSDKIFTIQTDIYHHGDMSLLNNNQTVLAFTNIMDLYWSGKTFNSEPIWEYICPLPITISAEIPD</sequence>
<reference evidence="1" key="1">
    <citation type="submission" date="2023-04" db="EMBL/GenBank/DDBJ databases">
        <title>Genome dynamics across the evolutionary transition to endosymbiosis.</title>
        <authorList>
            <person name="Siozios S."/>
            <person name="Nadal-Jimenez P."/>
            <person name="Azagi T."/>
            <person name="Sprong H."/>
            <person name="Frost C.L."/>
            <person name="Parratt S.R."/>
            <person name="Taylor G."/>
            <person name="Brettell L."/>
            <person name="Lew K.C."/>
            <person name="Croft L."/>
            <person name="King K.C."/>
            <person name="Brockhurst M.A."/>
            <person name="Hypsa V."/>
            <person name="Novakova E."/>
            <person name="Darby A.C."/>
            <person name="Hurst G.D.D."/>
        </authorList>
    </citation>
    <scope>NUCLEOTIDE SEQUENCE</scope>
    <source>
        <strain evidence="1">APv</strain>
    </source>
</reference>
<protein>
    <recommendedName>
        <fullName evidence="3">DUF2441 domain-containing protein</fullName>
    </recommendedName>
</protein>
<proteinExistence type="predicted"/>
<name>A0AA95K574_9GAMM</name>
<evidence type="ECO:0000313" key="1">
    <source>
        <dbReference type="EMBL" id="WGM00905.1"/>
    </source>
</evidence>
<dbReference type="EMBL" id="CP123504">
    <property type="protein sequence ID" value="WGM00905.1"/>
    <property type="molecule type" value="Genomic_DNA"/>
</dbReference>
<gene>
    <name evidence="1" type="ORF">QE210_13765</name>
</gene>
<evidence type="ECO:0008006" key="3">
    <source>
        <dbReference type="Google" id="ProtNLM"/>
    </source>
</evidence>
<dbReference type="AlphaFoldDB" id="A0AA95K574"/>
<dbReference type="RefSeq" id="WP_280624444.1">
    <property type="nucleotide sequence ID" value="NZ_CP123504.1"/>
</dbReference>